<evidence type="ECO:0000313" key="3">
    <source>
        <dbReference type="RefSeq" id="XP_007956551.1"/>
    </source>
</evidence>
<feature type="region of interest" description="Disordered" evidence="1">
    <location>
        <begin position="399"/>
        <end position="426"/>
    </location>
</feature>
<feature type="compositionally biased region" description="Basic and acidic residues" evidence="1">
    <location>
        <begin position="109"/>
        <end position="131"/>
    </location>
</feature>
<feature type="compositionally biased region" description="Basic and acidic residues" evidence="1">
    <location>
        <begin position="209"/>
        <end position="229"/>
    </location>
</feature>
<feature type="compositionally biased region" description="Polar residues" evidence="1">
    <location>
        <begin position="132"/>
        <end position="145"/>
    </location>
</feature>
<evidence type="ECO:0000313" key="2">
    <source>
        <dbReference type="Proteomes" id="UP000694850"/>
    </source>
</evidence>
<organism evidence="2 3">
    <name type="scientific">Orycteropus afer afer</name>
    <dbReference type="NCBI Taxonomy" id="1230840"/>
    <lineage>
        <taxon>Eukaryota</taxon>
        <taxon>Metazoa</taxon>
        <taxon>Chordata</taxon>
        <taxon>Craniata</taxon>
        <taxon>Vertebrata</taxon>
        <taxon>Euteleostomi</taxon>
        <taxon>Mammalia</taxon>
        <taxon>Eutheria</taxon>
        <taxon>Afrotheria</taxon>
        <taxon>Tubulidentata</taxon>
        <taxon>Orycteropodidae</taxon>
        <taxon>Orycteropus</taxon>
    </lineage>
</organism>
<dbReference type="AlphaFoldDB" id="A0A8B7BCJ8"/>
<dbReference type="PANTHER" id="PTHR15993:SF6">
    <property type="entry name" value="HEMOGEN"/>
    <property type="match status" value="1"/>
</dbReference>
<proteinExistence type="predicted"/>
<feature type="region of interest" description="Disordered" evidence="1">
    <location>
        <begin position="1"/>
        <end position="26"/>
    </location>
</feature>
<sequence length="431" mass="47857">MDLGKDHSHVTLHQTPDLHQDNHTPEVTGTWCLRNREQLRKRKAEAQDKRTSQWLFGEQKKGKRQRTDKGNGRGRKRQRPAELQGEPWPLVEKEVTEGMEPPGGVTKAHPPEAAHRKTGAEECASEIRQESIMHQGTGSAYQETGAQGHPSETHHDMAAPEDLSPQMCQETAVPQDHPSRIDREMDEPEDLSSKMCQGTTVPAALPSEVPKDTAGPHHASPEEYPKPDVPKGYPLETDQTTAETEEESSEPGQGTAEMEGFLPEIHGVAVSKDLSAKTNHETIESEYETTVPKAPSPKATQEIPAPEDYSLEIYQEKPGPEEDSPEVYQETARSKEYSPEPYQETSGPEDLSTKIYTNEDVPKECFPVPSQEAGGPGGQGPIAHREDAKDVFTFPQEMKEKPKAEEPEIPANLDSSQETHPENDIFSYVLF</sequence>
<dbReference type="GO" id="GO:0030154">
    <property type="term" value="P:cell differentiation"/>
    <property type="evidence" value="ECO:0007669"/>
    <property type="project" value="InterPro"/>
</dbReference>
<evidence type="ECO:0000256" key="1">
    <source>
        <dbReference type="SAM" id="MobiDB-lite"/>
    </source>
</evidence>
<dbReference type="RefSeq" id="XP_007956551.1">
    <property type="nucleotide sequence ID" value="XM_007958360.1"/>
</dbReference>
<accession>A0A8B7BCJ8</accession>
<dbReference type="OrthoDB" id="9950769at2759"/>
<name>A0A8B7BCJ8_ORYAF</name>
<feature type="compositionally biased region" description="Basic and acidic residues" evidence="1">
    <location>
        <begin position="39"/>
        <end position="51"/>
    </location>
</feature>
<dbReference type="CTD" id="55363"/>
<feature type="region of interest" description="Disordered" evidence="1">
    <location>
        <begin position="39"/>
        <end position="384"/>
    </location>
</feature>
<dbReference type="PANTHER" id="PTHR15993">
    <property type="entry name" value="HEMOGEN"/>
    <property type="match status" value="1"/>
</dbReference>
<reference evidence="3" key="1">
    <citation type="submission" date="2025-08" db="UniProtKB">
        <authorList>
            <consortium name="RefSeq"/>
        </authorList>
    </citation>
    <scope>IDENTIFICATION</scope>
</reference>
<protein>
    <submittedName>
        <fullName evidence="3">Hemogen</fullName>
    </submittedName>
</protein>
<dbReference type="GO" id="GO:0005654">
    <property type="term" value="C:nucleoplasm"/>
    <property type="evidence" value="ECO:0007669"/>
    <property type="project" value="TreeGrafter"/>
</dbReference>
<keyword evidence="2" id="KW-1185">Reference proteome</keyword>
<dbReference type="InterPro" id="IPR033272">
    <property type="entry name" value="Hemogen"/>
</dbReference>
<dbReference type="GO" id="GO:0045667">
    <property type="term" value="P:regulation of osteoblast differentiation"/>
    <property type="evidence" value="ECO:0007669"/>
    <property type="project" value="TreeGrafter"/>
</dbReference>
<dbReference type="Proteomes" id="UP000694850">
    <property type="component" value="Unplaced"/>
</dbReference>
<dbReference type="GeneID" id="103212379"/>
<gene>
    <name evidence="3" type="primary">HEMGN</name>
</gene>
<feature type="compositionally biased region" description="Basic and acidic residues" evidence="1">
    <location>
        <begin position="274"/>
        <end position="283"/>
    </location>
</feature>